<feature type="coiled-coil region" evidence="1">
    <location>
        <begin position="239"/>
        <end position="273"/>
    </location>
</feature>
<dbReference type="Pfam" id="PF11977">
    <property type="entry name" value="RNase_Zc3h12a"/>
    <property type="match status" value="1"/>
</dbReference>
<proteinExistence type="predicted"/>
<organism evidence="3 4">
    <name type="scientific">Pseudomonas putida</name>
    <name type="common">Arthrobacter siderocapsulatus</name>
    <dbReference type="NCBI Taxonomy" id="303"/>
    <lineage>
        <taxon>Bacteria</taxon>
        <taxon>Pseudomonadati</taxon>
        <taxon>Pseudomonadota</taxon>
        <taxon>Gammaproteobacteria</taxon>
        <taxon>Pseudomonadales</taxon>
        <taxon>Pseudomonadaceae</taxon>
        <taxon>Pseudomonas</taxon>
    </lineage>
</organism>
<gene>
    <name evidence="3" type="ORF">EDF85_1251</name>
</gene>
<dbReference type="InterPro" id="IPR021869">
    <property type="entry name" value="RNase_Zc3h12_NYN"/>
</dbReference>
<evidence type="ECO:0000256" key="1">
    <source>
        <dbReference type="SAM" id="Coils"/>
    </source>
</evidence>
<dbReference type="AlphaFoldDB" id="A0A9X8EK88"/>
<evidence type="ECO:0000313" key="3">
    <source>
        <dbReference type="EMBL" id="ROQ53488.1"/>
    </source>
</evidence>
<protein>
    <submittedName>
        <fullName evidence="3">Zc3h12a-like ribonuclease protein</fullName>
    </submittedName>
</protein>
<sequence length="406" mass="45782">MYRNEHAARVVALTQKTASINLDIQKLTLDMQWYDAFDCEHASAQLAQRNRITLDIKQRLNQLSATLQSTSQSKQACQGVAGGWLSGLWRSTEQKVAQHQASELDKRLAMLELSRKEAQAELASHEPEERRLAANLRRYRQFNPLEATATIAGLNEELAHLHQLIEHTRSASEKWEAMAGDVSRQWERQQRQLQQIDNDIAKAQGFEWALSNASSGREKALIHQECESFFENSKPGMVLSGLNAKRRKLERDIEKIQERLRDITRLMENHIETLILDGNNLCYLPSENGKGTFIGLGALIALVPVLCQGYKVTVIFDPGIYARVSSNHAGLQALFPGAKVVVMPRDVKADEALLAAAEFDQAAYIVSNDRFADYAEKSAVKERRVLTHLIHPHSVQIQQLQVNVPY</sequence>
<evidence type="ECO:0000313" key="4">
    <source>
        <dbReference type="Proteomes" id="UP000269115"/>
    </source>
</evidence>
<feature type="domain" description="RNase NYN" evidence="2">
    <location>
        <begin position="273"/>
        <end position="392"/>
    </location>
</feature>
<dbReference type="EMBL" id="RJUR01000011">
    <property type="protein sequence ID" value="ROQ53488.1"/>
    <property type="molecule type" value="Genomic_DNA"/>
</dbReference>
<evidence type="ECO:0000259" key="2">
    <source>
        <dbReference type="Pfam" id="PF11977"/>
    </source>
</evidence>
<name>A0A9X8EK88_PSEPU</name>
<dbReference type="Proteomes" id="UP000269115">
    <property type="component" value="Unassembled WGS sequence"/>
</dbReference>
<comment type="caution">
    <text evidence="3">The sequence shown here is derived from an EMBL/GenBank/DDBJ whole genome shotgun (WGS) entry which is preliminary data.</text>
</comment>
<reference evidence="3 4" key="1">
    <citation type="submission" date="2018-11" db="EMBL/GenBank/DDBJ databases">
        <title>Genomic analyses of the natural microbiome of Caenorhabditis elegans.</title>
        <authorList>
            <person name="Samuel B."/>
        </authorList>
    </citation>
    <scope>NUCLEOTIDE SEQUENCE [LARGE SCALE GENOMIC DNA]</scope>
    <source>
        <strain evidence="3 4">BIGb0473</strain>
    </source>
</reference>
<accession>A0A9X8EK88</accession>
<dbReference type="Gene3D" id="3.40.50.11980">
    <property type="match status" value="1"/>
</dbReference>
<keyword evidence="1" id="KW-0175">Coiled coil</keyword>
<dbReference type="RefSeq" id="WP_185061856.1">
    <property type="nucleotide sequence ID" value="NZ_RJUR01000011.1"/>
</dbReference>